<evidence type="ECO:0000313" key="2">
    <source>
        <dbReference type="Proteomes" id="UP000335636"/>
    </source>
</evidence>
<dbReference type="EMBL" id="CABDUW010000149">
    <property type="protein sequence ID" value="VTJ60407.1"/>
    <property type="molecule type" value="Genomic_DNA"/>
</dbReference>
<reference evidence="1" key="1">
    <citation type="submission" date="2019-04" db="EMBL/GenBank/DDBJ databases">
        <authorList>
            <person name="Alioto T."/>
            <person name="Alioto T."/>
        </authorList>
    </citation>
    <scope>NUCLEOTIDE SEQUENCE [LARGE SCALE GENOMIC DNA]</scope>
</reference>
<gene>
    <name evidence="1" type="ORF">MONAX_5E036900</name>
</gene>
<feature type="non-terminal residue" evidence="1">
    <location>
        <position position="1"/>
    </location>
</feature>
<keyword evidence="2" id="KW-1185">Reference proteome</keyword>
<evidence type="ECO:0000313" key="1">
    <source>
        <dbReference type="EMBL" id="VTJ60407.1"/>
    </source>
</evidence>
<dbReference type="Proteomes" id="UP000335636">
    <property type="component" value="Unassembled WGS sequence"/>
</dbReference>
<name>A0A5E4ASN1_MARMO</name>
<proteinExistence type="predicted"/>
<organism evidence="1 2">
    <name type="scientific">Marmota monax</name>
    <name type="common">Woodchuck</name>
    <dbReference type="NCBI Taxonomy" id="9995"/>
    <lineage>
        <taxon>Eukaryota</taxon>
        <taxon>Metazoa</taxon>
        <taxon>Chordata</taxon>
        <taxon>Craniata</taxon>
        <taxon>Vertebrata</taxon>
        <taxon>Euteleostomi</taxon>
        <taxon>Mammalia</taxon>
        <taxon>Eutheria</taxon>
        <taxon>Euarchontoglires</taxon>
        <taxon>Glires</taxon>
        <taxon>Rodentia</taxon>
        <taxon>Sciuromorpha</taxon>
        <taxon>Sciuridae</taxon>
        <taxon>Xerinae</taxon>
        <taxon>Marmotini</taxon>
        <taxon>Marmota</taxon>
    </lineage>
</organism>
<comment type="caution">
    <text evidence="1">The sequence shown here is derived from an EMBL/GenBank/DDBJ whole genome shotgun (WGS) entry which is preliminary data.</text>
</comment>
<accession>A0A5E4ASN1</accession>
<protein>
    <submittedName>
        <fullName evidence="1">Uncharacterized protein</fullName>
    </submittedName>
</protein>
<sequence length="153" mass="17779">KLRIQARALFKSLRHHLLEDTHPDPLLMMGMKMKMVVYSWDHHHKKAINSILTLLVLDTNTDHLNIEDISSDTTFLFLDPNEDQYHKEASSGILTLLVLLTNRDYHALPKEADHKDLPKANNLSKQNVNDRYDSNVLSIKDPNSYIYQTIVYK</sequence>
<dbReference type="AlphaFoldDB" id="A0A5E4ASN1"/>